<dbReference type="EMBL" id="CADCWL010000116">
    <property type="protein sequence ID" value="CAA9567576.1"/>
    <property type="molecule type" value="Genomic_DNA"/>
</dbReference>
<proteinExistence type="predicted"/>
<feature type="compositionally biased region" description="Gly residues" evidence="1">
    <location>
        <begin position="68"/>
        <end position="78"/>
    </location>
</feature>
<name>A0A6J4V7G0_9BACT</name>
<feature type="non-terminal residue" evidence="2">
    <location>
        <position position="78"/>
    </location>
</feature>
<organism evidence="2">
    <name type="scientific">uncultured Thermomicrobiales bacterium</name>
    <dbReference type="NCBI Taxonomy" id="1645740"/>
    <lineage>
        <taxon>Bacteria</taxon>
        <taxon>Pseudomonadati</taxon>
        <taxon>Thermomicrobiota</taxon>
        <taxon>Thermomicrobia</taxon>
        <taxon>Thermomicrobiales</taxon>
        <taxon>environmental samples</taxon>
    </lineage>
</organism>
<evidence type="ECO:0000256" key="1">
    <source>
        <dbReference type="SAM" id="MobiDB-lite"/>
    </source>
</evidence>
<reference evidence="2" key="1">
    <citation type="submission" date="2020-02" db="EMBL/GenBank/DDBJ databases">
        <authorList>
            <person name="Meier V. D."/>
        </authorList>
    </citation>
    <scope>NUCLEOTIDE SEQUENCE</scope>
    <source>
        <strain evidence="2">AVDCRST_MAG19</strain>
    </source>
</reference>
<feature type="non-terminal residue" evidence="2">
    <location>
        <position position="1"/>
    </location>
</feature>
<accession>A0A6J4V7G0</accession>
<protein>
    <submittedName>
        <fullName evidence="2">Uncharacterized protein</fullName>
    </submittedName>
</protein>
<feature type="compositionally biased region" description="Gly residues" evidence="1">
    <location>
        <begin position="35"/>
        <end position="57"/>
    </location>
</feature>
<sequence length="78" mass="7759">ARDRGGVPDGDAGLRRPDHRPNRPHARPSRCPIGRAGGGRRAGGGGGGRRSSGGGGVQRPLRPDSSGCQGGRAAGVGR</sequence>
<evidence type="ECO:0000313" key="2">
    <source>
        <dbReference type="EMBL" id="CAA9567576.1"/>
    </source>
</evidence>
<dbReference type="AlphaFoldDB" id="A0A6J4V7G0"/>
<feature type="compositionally biased region" description="Basic and acidic residues" evidence="1">
    <location>
        <begin position="1"/>
        <end position="21"/>
    </location>
</feature>
<feature type="region of interest" description="Disordered" evidence="1">
    <location>
        <begin position="1"/>
        <end position="78"/>
    </location>
</feature>
<gene>
    <name evidence="2" type="ORF">AVDCRST_MAG19-2419</name>
</gene>